<sequence>MKIPNHNFHLTYCTNIHPGESWSEVFTNIQKYIPELKQRLSPQAAFGIGLRLADTAAKELLTDNNLAQFQTWLKQQDLYVFTLNGFPYGGFHRQVVKDQVYAPDWSNQERLEYTLNLTKILAALLPEGLDGGISTLPLSYKPWWLEAEEKQDIVFKTSCLNIAAVVAEMIGIQQATGKLLHIDLEPEPDGLIENTSEVIEFYQNWLLPIAGNYLAEKLNISHSLAETKLLDHVRICYDTCHFSVEYEQPESVFTSLKAAGIKIGKIQISAAIQVKIPSDIQQRSVIVERLQPFAESTYLHQVIESRHDGTLYHYPDLIKALPQLVQSQAEEWRTHFHVPIFIRDYEILQSTQDDIVTILHLLQQNHACHHLEIETYTWDVLPPEMKIDILTSIQREYEWVLSNF</sequence>
<organism evidence="1 2">
    <name type="scientific">Calothrix parietina FACHB-288</name>
    <dbReference type="NCBI Taxonomy" id="2692896"/>
    <lineage>
        <taxon>Bacteria</taxon>
        <taxon>Bacillati</taxon>
        <taxon>Cyanobacteriota</taxon>
        <taxon>Cyanophyceae</taxon>
        <taxon>Nostocales</taxon>
        <taxon>Calotrichaceae</taxon>
        <taxon>Calothrix</taxon>
    </lineage>
</organism>
<keyword evidence="2" id="KW-1185">Reference proteome</keyword>
<dbReference type="NCBIfam" id="NF035939">
    <property type="entry name" value="TIM_EboE"/>
    <property type="match status" value="1"/>
</dbReference>
<evidence type="ECO:0000313" key="2">
    <source>
        <dbReference type="Proteomes" id="UP000658514"/>
    </source>
</evidence>
<protein>
    <submittedName>
        <fullName evidence="1">Metabolite traffic protein EboE</fullName>
    </submittedName>
</protein>
<dbReference type="EMBL" id="JACJQH010000002">
    <property type="protein sequence ID" value="MBD2194280.1"/>
    <property type="molecule type" value="Genomic_DNA"/>
</dbReference>
<dbReference type="Proteomes" id="UP000658514">
    <property type="component" value="Unassembled WGS sequence"/>
</dbReference>
<reference evidence="1 2" key="1">
    <citation type="journal article" date="2020" name="ISME J.">
        <title>Comparative genomics reveals insights into cyanobacterial evolution and habitat adaptation.</title>
        <authorList>
            <person name="Chen M.Y."/>
            <person name="Teng W.K."/>
            <person name="Zhao L."/>
            <person name="Hu C.X."/>
            <person name="Zhou Y.K."/>
            <person name="Han B.P."/>
            <person name="Song L.R."/>
            <person name="Shu W.S."/>
        </authorList>
    </citation>
    <scope>NUCLEOTIDE SEQUENCE [LARGE SCALE GENOMIC DNA]</scope>
    <source>
        <strain evidence="1 2">FACHB-288</strain>
    </source>
</reference>
<evidence type="ECO:0000313" key="1">
    <source>
        <dbReference type="EMBL" id="MBD2194280.1"/>
    </source>
</evidence>
<dbReference type="InterPro" id="IPR036237">
    <property type="entry name" value="Xyl_isomerase-like_sf"/>
</dbReference>
<proteinExistence type="predicted"/>
<dbReference type="RefSeq" id="WP_190551580.1">
    <property type="nucleotide sequence ID" value="NZ_CAWPNO010000051.1"/>
</dbReference>
<dbReference type="SUPFAM" id="SSF51658">
    <property type="entry name" value="Xylose isomerase-like"/>
    <property type="match status" value="1"/>
</dbReference>
<gene>
    <name evidence="1" type="primary">eboE</name>
    <name evidence="1" type="ORF">H6G24_02060</name>
</gene>
<accession>A0ABR8A4F6</accession>
<comment type="caution">
    <text evidence="1">The sequence shown here is derived from an EMBL/GenBank/DDBJ whole genome shotgun (WGS) entry which is preliminary data.</text>
</comment>
<name>A0ABR8A4F6_9CYAN</name>